<accession>A0ABT7NNL7</accession>
<evidence type="ECO:0000313" key="2">
    <source>
        <dbReference type="Proteomes" id="UP001170954"/>
    </source>
</evidence>
<dbReference type="Proteomes" id="UP001170954">
    <property type="component" value="Unassembled WGS sequence"/>
</dbReference>
<dbReference type="PROSITE" id="PS51257">
    <property type="entry name" value="PROKAR_LIPOPROTEIN"/>
    <property type="match status" value="1"/>
</dbReference>
<reference evidence="1" key="1">
    <citation type="submission" date="2020-06" db="EMBL/GenBank/DDBJ databases">
        <authorList>
            <person name="Dong N."/>
        </authorList>
    </citation>
    <scope>NUCLEOTIDE SEQUENCE</scope>
    <source>
        <strain evidence="1">R1692</strain>
    </source>
</reference>
<dbReference type="RefSeq" id="WP_286651505.1">
    <property type="nucleotide sequence ID" value="NZ_JACAGK010000031.1"/>
</dbReference>
<comment type="caution">
    <text evidence="1">The sequence shown here is derived from an EMBL/GenBank/DDBJ whole genome shotgun (WGS) entry which is preliminary data.</text>
</comment>
<name>A0ABT7NNL7_9SPHI</name>
<dbReference type="EMBL" id="JACAGK010000031">
    <property type="protein sequence ID" value="MDM1048850.1"/>
    <property type="molecule type" value="Genomic_DNA"/>
</dbReference>
<keyword evidence="2" id="KW-1185">Reference proteome</keyword>
<dbReference type="InterPro" id="IPR032183">
    <property type="entry name" value="PKD-like"/>
</dbReference>
<organism evidence="1 2">
    <name type="scientific">Sphingobacterium hotanense</name>
    <dbReference type="NCBI Taxonomy" id="649196"/>
    <lineage>
        <taxon>Bacteria</taxon>
        <taxon>Pseudomonadati</taxon>
        <taxon>Bacteroidota</taxon>
        <taxon>Sphingobacteriia</taxon>
        <taxon>Sphingobacteriales</taxon>
        <taxon>Sphingobacteriaceae</taxon>
        <taxon>Sphingobacterium</taxon>
    </lineage>
</organism>
<protein>
    <recommendedName>
        <fullName evidence="3">PKD family protein</fullName>
    </recommendedName>
</protein>
<reference evidence="1" key="2">
    <citation type="journal article" date="2022" name="Sci. Total Environ.">
        <title>Prevalence, transmission, and molecular epidemiology of tet(X)-positive bacteria among humans, animals, and environmental niches in China: An epidemiological, and genomic-based study.</title>
        <authorList>
            <person name="Dong N."/>
            <person name="Zeng Y."/>
            <person name="Cai C."/>
            <person name="Sun C."/>
            <person name="Lu J."/>
            <person name="Liu C."/>
            <person name="Zhou H."/>
            <person name="Sun Q."/>
            <person name="Shu L."/>
            <person name="Wang H."/>
            <person name="Wang Y."/>
            <person name="Wang S."/>
            <person name="Wu C."/>
            <person name="Chan E.W."/>
            <person name="Chen G."/>
            <person name="Shen Z."/>
            <person name="Chen S."/>
            <person name="Zhang R."/>
        </authorList>
    </citation>
    <scope>NUCLEOTIDE SEQUENCE</scope>
    <source>
        <strain evidence="1">R1692</strain>
    </source>
</reference>
<evidence type="ECO:0000313" key="1">
    <source>
        <dbReference type="EMBL" id="MDM1048850.1"/>
    </source>
</evidence>
<gene>
    <name evidence="1" type="ORF">HX018_11460</name>
</gene>
<proteinExistence type="predicted"/>
<evidence type="ECO:0008006" key="3">
    <source>
        <dbReference type="Google" id="ProtNLM"/>
    </source>
</evidence>
<sequence length="530" mass="59930">MKLRYLKYSIYVLCALVMIACTKDKGNYDYKDINSVEINGIEDHYLIEFGSTPNINPTLEFSKDPNFKEENYSFEWISFNHGEVQLSTARKLLHTGKNFDIPLALSLGKYTLYYRVKEKSTGILWTRKFEIEVTGSIKGGWAVLSEVDNNSQLDYFEYDLETNSHPKEYRDFASYFIDSETGAQLTLEGKPKFIEGWANTTAATGTNRYLLYVGTDKKTEKINVTAGFQWSERFNFSFETLNNMELPRLDRIYPIATSQGYGMYNGVLHKRVNIANINFGNPANLLNGELVELAPFIAVNRMQITGNVALVYDKKNQRFLRCTANNTALTGSLSMAGAAFNPNAVGMDLVWMGSTNINNGSAYAVLTKDGKFHLARTTNNITTFEARYLDDISSLPGIAQAKHFEIDQIYGYLQYAVGGKLYQYDVDTKETKLMKDFGNREITMLKHNKGNYVTYTTAINPAQVDKAGRRFLPVIKALIVATYDPTNPKTSGQVDFFEAPQFNMEYTTYYSFSGLGKVQDVACVEFPTGY</sequence>
<dbReference type="Pfam" id="PF16407">
    <property type="entry name" value="PKD_2"/>
    <property type="match status" value="1"/>
</dbReference>